<dbReference type="GO" id="GO:0032267">
    <property type="term" value="F:tRNA(Ile)-lysidine synthase activity"/>
    <property type="evidence" value="ECO:0007669"/>
    <property type="project" value="UniProtKB-EC"/>
</dbReference>
<dbReference type="OrthoDB" id="434144at2759"/>
<keyword evidence="3" id="KW-0819">tRNA processing</keyword>
<dbReference type="InterPro" id="IPR012094">
    <property type="entry name" value="tRNA_Ile_lys_synt"/>
</dbReference>
<keyword evidence="4" id="KW-0547">Nucleotide-binding</keyword>
<comment type="catalytic activity">
    <reaction evidence="6">
        <text>cytidine(34) in tRNA(Ile2) + L-lysine + ATP = lysidine(34) in tRNA(Ile2) + AMP + diphosphate + H(+)</text>
        <dbReference type="Rhea" id="RHEA:43744"/>
        <dbReference type="Rhea" id="RHEA-COMP:10625"/>
        <dbReference type="Rhea" id="RHEA-COMP:10670"/>
        <dbReference type="ChEBI" id="CHEBI:15378"/>
        <dbReference type="ChEBI" id="CHEBI:30616"/>
        <dbReference type="ChEBI" id="CHEBI:32551"/>
        <dbReference type="ChEBI" id="CHEBI:33019"/>
        <dbReference type="ChEBI" id="CHEBI:82748"/>
        <dbReference type="ChEBI" id="CHEBI:83665"/>
        <dbReference type="ChEBI" id="CHEBI:456215"/>
        <dbReference type="EC" id="6.3.4.19"/>
    </reaction>
</comment>
<accession>A0A8H7D768</accession>
<dbReference type="AlphaFoldDB" id="A0A8H7D768"/>
<dbReference type="PANTHER" id="PTHR43033:SF1">
    <property type="entry name" value="TRNA(ILE)-LYSIDINE SYNTHASE-RELATED"/>
    <property type="match status" value="1"/>
</dbReference>
<dbReference type="GO" id="GO:0008033">
    <property type="term" value="P:tRNA processing"/>
    <property type="evidence" value="ECO:0007669"/>
    <property type="project" value="UniProtKB-KW"/>
</dbReference>
<dbReference type="InterPro" id="IPR012795">
    <property type="entry name" value="tRNA_Ile_lys_synt_N"/>
</dbReference>
<dbReference type="NCBIfam" id="TIGR02432">
    <property type="entry name" value="lysidine_TilS_N"/>
    <property type="match status" value="1"/>
</dbReference>
<dbReference type="InterPro" id="IPR014729">
    <property type="entry name" value="Rossmann-like_a/b/a_fold"/>
</dbReference>
<dbReference type="Pfam" id="PF01171">
    <property type="entry name" value="ATP_bind_3"/>
    <property type="match status" value="1"/>
</dbReference>
<sequence>MFKTWPKKLRNLSPASVVSMTINHGLQASSDAMAKHCADYAQALGIEHFSVKIPWSEPPFPEKPRPGQAFEEVGRRSRYHILFQIMKQAGADTLALGHHGDDQVETSLMRLARGTTELGAGGMRKVRRWGMGVNKEGVENGLGWAGVEGMKMWMVRPFLEVSKDRILATCEENSLEYVEDSTNFQPQLTLRNTIRHLLSKNTLDHESLGLELPPHIAQSVNQLQTALSSLESVDLDPSEGLEQLRSSVHILTEQVEDIENQVDSCLNRCHLPSPPATYLVSCRGLATIRNPLVKKSLVLRIMRYLSFHAWGSLRADADRRQKSVDQLVQNLWVPDPFAAKIAPFVAGGGVWWMPAVVGEKTLETCGAGVTAA</sequence>
<evidence type="ECO:0000313" key="9">
    <source>
        <dbReference type="EMBL" id="KAF7363925.1"/>
    </source>
</evidence>
<evidence type="ECO:0000256" key="7">
    <source>
        <dbReference type="SAM" id="Coils"/>
    </source>
</evidence>
<name>A0A8H7D768_9AGAR</name>
<proteinExistence type="inferred from homology"/>
<dbReference type="Proteomes" id="UP000623467">
    <property type="component" value="Unassembled WGS sequence"/>
</dbReference>
<feature type="domain" description="tRNA(Ile)-lysidine/2-thiocytidine synthase N-terminal" evidence="8">
    <location>
        <begin position="9"/>
        <end position="196"/>
    </location>
</feature>
<evidence type="ECO:0000256" key="5">
    <source>
        <dbReference type="ARBA" id="ARBA00022840"/>
    </source>
</evidence>
<organism evidence="9 10">
    <name type="scientific">Mycena sanguinolenta</name>
    <dbReference type="NCBI Taxonomy" id="230812"/>
    <lineage>
        <taxon>Eukaryota</taxon>
        <taxon>Fungi</taxon>
        <taxon>Dikarya</taxon>
        <taxon>Basidiomycota</taxon>
        <taxon>Agaricomycotina</taxon>
        <taxon>Agaricomycetes</taxon>
        <taxon>Agaricomycetidae</taxon>
        <taxon>Agaricales</taxon>
        <taxon>Marasmiineae</taxon>
        <taxon>Mycenaceae</taxon>
        <taxon>Mycena</taxon>
    </lineage>
</organism>
<dbReference type="EC" id="6.3.4.19" evidence="1"/>
<keyword evidence="5" id="KW-0067">ATP-binding</keyword>
<protein>
    <recommendedName>
        <fullName evidence="1">tRNA(Ile)-lysidine synthetase</fullName>
        <ecNumber evidence="1">6.3.4.19</ecNumber>
    </recommendedName>
</protein>
<dbReference type="HAMAP" id="MF_01161">
    <property type="entry name" value="tRNA_Ile_lys_synt"/>
    <property type="match status" value="1"/>
</dbReference>
<dbReference type="SUPFAM" id="SSF52402">
    <property type="entry name" value="Adenine nucleotide alpha hydrolases-like"/>
    <property type="match status" value="1"/>
</dbReference>
<feature type="coiled-coil region" evidence="7">
    <location>
        <begin position="241"/>
        <end position="268"/>
    </location>
</feature>
<dbReference type="PANTHER" id="PTHR43033">
    <property type="entry name" value="TRNA(ILE)-LYSIDINE SYNTHASE-RELATED"/>
    <property type="match status" value="1"/>
</dbReference>
<keyword evidence="7" id="KW-0175">Coiled coil</keyword>
<dbReference type="CDD" id="cd01992">
    <property type="entry name" value="TilS_N"/>
    <property type="match status" value="1"/>
</dbReference>
<reference evidence="9" key="1">
    <citation type="submission" date="2020-05" db="EMBL/GenBank/DDBJ databases">
        <title>Mycena genomes resolve the evolution of fungal bioluminescence.</title>
        <authorList>
            <person name="Tsai I.J."/>
        </authorList>
    </citation>
    <scope>NUCLEOTIDE SEQUENCE</scope>
    <source>
        <strain evidence="9">160909Yilan</strain>
    </source>
</reference>
<dbReference type="Gene3D" id="3.40.50.620">
    <property type="entry name" value="HUPs"/>
    <property type="match status" value="1"/>
</dbReference>
<evidence type="ECO:0000256" key="6">
    <source>
        <dbReference type="ARBA" id="ARBA00048539"/>
    </source>
</evidence>
<evidence type="ECO:0000256" key="4">
    <source>
        <dbReference type="ARBA" id="ARBA00022741"/>
    </source>
</evidence>
<evidence type="ECO:0000256" key="3">
    <source>
        <dbReference type="ARBA" id="ARBA00022694"/>
    </source>
</evidence>
<keyword evidence="2" id="KW-0436">Ligase</keyword>
<dbReference type="InterPro" id="IPR011063">
    <property type="entry name" value="TilS/TtcA_N"/>
</dbReference>
<evidence type="ECO:0000256" key="2">
    <source>
        <dbReference type="ARBA" id="ARBA00022598"/>
    </source>
</evidence>
<comment type="caution">
    <text evidence="9">The sequence shown here is derived from an EMBL/GenBank/DDBJ whole genome shotgun (WGS) entry which is preliminary data.</text>
</comment>
<evidence type="ECO:0000313" key="10">
    <source>
        <dbReference type="Proteomes" id="UP000623467"/>
    </source>
</evidence>
<evidence type="ECO:0000256" key="1">
    <source>
        <dbReference type="ARBA" id="ARBA00013267"/>
    </source>
</evidence>
<dbReference type="EMBL" id="JACAZH010000007">
    <property type="protein sequence ID" value="KAF7363925.1"/>
    <property type="molecule type" value="Genomic_DNA"/>
</dbReference>
<keyword evidence="10" id="KW-1185">Reference proteome</keyword>
<dbReference type="GO" id="GO:0005524">
    <property type="term" value="F:ATP binding"/>
    <property type="evidence" value="ECO:0007669"/>
    <property type="project" value="UniProtKB-KW"/>
</dbReference>
<gene>
    <name evidence="9" type="ORF">MSAN_01050700</name>
</gene>
<evidence type="ECO:0000259" key="8">
    <source>
        <dbReference type="Pfam" id="PF01171"/>
    </source>
</evidence>